<evidence type="ECO:0000256" key="1">
    <source>
        <dbReference type="SAM" id="Coils"/>
    </source>
</evidence>
<sequence length="857" mass="96782">MAEGTRFAKLEASTVELQKAQTVLDDRLTEIGGRLTAMDELLGGHKEAMQNMEVMMRRLVQLHNNDRPPHNRTGDQEAHQAGFSFGRTMKVELPHFDGSDAEDWIFKVEEFFQIYNTPMDQRIRLASLHMKGAAYAWYKWIVQNSLVQSWDEFLKALLLRFGTELYDDPRVALKQLRQTSSVAEYQAKFEELSTKVTGLSEQWIISMFVAGLTDQLRCEVMLAQPTSYYQTVSMAKLHEQKQLTMQQSWRSFGSRQSFTSVGRSTQAVPQLQNSNMKAGSASNTGQKGVSIPSSSNAIVNYASNSGTAVNSSTTPAFKRLSAAELKSRREKGLCYYCDEKYSLNHKCKPTFSLLLGQEELAEILDNPSQEVIIEEPQDEAEQVTPEISFNALEGQYHPSTLRVLGNYGDHVLNILVDNGSTHNIIKASLAETLFLPKTPIIPFKVLTGSGTILTCLHKCEKVRLLVQGYEVVVDLFVLEIKGSDVVLGVQWLAELGAVVTNYKDLTMSFEGEGKQVVWKGEPMIKEVPMTMKELQKSTEQGIIYCLYQLQKLEVEVIEDASIPAPIVDILKRYNAVFKEPSALPPHRDIDHHINLEMGARPVSIRPYRYPHFQKAEIERTGSSNKVADALSRIEEDEGTAIGNELSELHSISYCQHSVLTDLKIHNATNTSMMELHKRLAEEFWYNSSYHSAIGMTPFQALYGVNPSPLPSYAVGSVRVGSLDELMVQREELQKQLKLNLQKAQTRMKKLADLRRKEVMFEEGELSQPERIVAQRVSNRGPHEVLEVLVEWQGVPREEATWEEWSVLLEAFSFMDLEDKVIFNEGGNDTDDGPTGLVVRPKRAKKMPAWTNDFELDV</sequence>
<dbReference type="EMBL" id="JAAIUW010000006">
    <property type="protein sequence ID" value="KAF7828848.1"/>
    <property type="molecule type" value="Genomic_DNA"/>
</dbReference>
<proteinExistence type="predicted"/>
<dbReference type="InterPro" id="IPR021109">
    <property type="entry name" value="Peptidase_aspartic_dom_sf"/>
</dbReference>
<dbReference type="GO" id="GO:0003676">
    <property type="term" value="F:nucleic acid binding"/>
    <property type="evidence" value="ECO:0007669"/>
    <property type="project" value="InterPro"/>
</dbReference>
<dbReference type="Gene3D" id="2.40.50.40">
    <property type="match status" value="1"/>
</dbReference>
<dbReference type="Pfam" id="PF00385">
    <property type="entry name" value="Chromo"/>
    <property type="match status" value="1"/>
</dbReference>
<dbReference type="InterPro" id="IPR023780">
    <property type="entry name" value="Chromo_domain"/>
</dbReference>
<dbReference type="InterPro" id="IPR000953">
    <property type="entry name" value="Chromo/chromo_shadow_dom"/>
</dbReference>
<dbReference type="OrthoDB" id="1434035at2759"/>
<dbReference type="CDD" id="cd00303">
    <property type="entry name" value="retropepsin_like"/>
    <property type="match status" value="1"/>
</dbReference>
<dbReference type="PANTHER" id="PTHR15503">
    <property type="entry name" value="LDOC1 RELATED"/>
    <property type="match status" value="1"/>
</dbReference>
<dbReference type="Pfam" id="PF08284">
    <property type="entry name" value="RVP_2"/>
    <property type="match status" value="1"/>
</dbReference>
<dbReference type="PROSITE" id="PS50013">
    <property type="entry name" value="CHROMO_2"/>
    <property type="match status" value="1"/>
</dbReference>
<evidence type="ECO:0000313" key="3">
    <source>
        <dbReference type="EMBL" id="KAF7828848.1"/>
    </source>
</evidence>
<reference evidence="3" key="1">
    <citation type="submission" date="2020-09" db="EMBL/GenBank/DDBJ databases">
        <title>Genome-Enabled Discovery of Anthraquinone Biosynthesis in Senna tora.</title>
        <authorList>
            <person name="Kang S.-H."/>
            <person name="Pandey R.P."/>
            <person name="Lee C.-M."/>
            <person name="Sim J.-S."/>
            <person name="Jeong J.-T."/>
            <person name="Choi B.-S."/>
            <person name="Jung M."/>
            <person name="Ginzburg D."/>
            <person name="Zhao K."/>
            <person name="Won S.Y."/>
            <person name="Oh T.-J."/>
            <person name="Yu Y."/>
            <person name="Kim N.-H."/>
            <person name="Lee O.R."/>
            <person name="Lee T.-H."/>
            <person name="Bashyal P."/>
            <person name="Kim T.-S."/>
            <person name="Lee W.-H."/>
            <person name="Kawkins C."/>
            <person name="Kim C.-K."/>
            <person name="Kim J.S."/>
            <person name="Ahn B.O."/>
            <person name="Rhee S.Y."/>
            <person name="Sohng J.K."/>
        </authorList>
    </citation>
    <scope>NUCLEOTIDE SEQUENCE</scope>
    <source>
        <tissue evidence="3">Leaf</tissue>
    </source>
</reference>
<feature type="domain" description="Chromo" evidence="2">
    <location>
        <begin position="766"/>
        <end position="803"/>
    </location>
</feature>
<comment type="caution">
    <text evidence="3">The sequence shown here is derived from an EMBL/GenBank/DDBJ whole genome shotgun (WGS) entry which is preliminary data.</text>
</comment>
<dbReference type="Gene3D" id="2.40.70.10">
    <property type="entry name" value="Acid Proteases"/>
    <property type="match status" value="1"/>
</dbReference>
<evidence type="ECO:0000313" key="4">
    <source>
        <dbReference type="Proteomes" id="UP000634136"/>
    </source>
</evidence>
<dbReference type="Pfam" id="PF03732">
    <property type="entry name" value="Retrotrans_gag"/>
    <property type="match status" value="1"/>
</dbReference>
<dbReference type="Gene3D" id="3.30.420.10">
    <property type="entry name" value="Ribonuclease H-like superfamily/Ribonuclease H"/>
    <property type="match status" value="1"/>
</dbReference>
<feature type="coiled-coil region" evidence="1">
    <location>
        <begin position="722"/>
        <end position="753"/>
    </location>
</feature>
<dbReference type="InterPro" id="IPR036397">
    <property type="entry name" value="RNaseH_sf"/>
</dbReference>
<accession>A0A834TV94</accession>
<dbReference type="InterPro" id="IPR005162">
    <property type="entry name" value="Retrotrans_gag_dom"/>
</dbReference>
<keyword evidence="1" id="KW-0175">Coiled coil</keyword>
<name>A0A834TV94_9FABA</name>
<dbReference type="InterPro" id="IPR016197">
    <property type="entry name" value="Chromo-like_dom_sf"/>
</dbReference>
<keyword evidence="4" id="KW-1185">Reference proteome</keyword>
<dbReference type="Proteomes" id="UP000634136">
    <property type="component" value="Unassembled WGS sequence"/>
</dbReference>
<dbReference type="PANTHER" id="PTHR15503:SF22">
    <property type="entry name" value="TRANSPOSON TY3-I GAG POLYPROTEIN"/>
    <property type="match status" value="1"/>
</dbReference>
<gene>
    <name evidence="3" type="ORF">G2W53_020012</name>
</gene>
<dbReference type="SUPFAM" id="SSF54160">
    <property type="entry name" value="Chromo domain-like"/>
    <property type="match status" value="1"/>
</dbReference>
<protein>
    <submittedName>
        <fullName evidence="3">Transposon Ty3-G Gag-Pol polyprotein</fullName>
    </submittedName>
</protein>
<organism evidence="3 4">
    <name type="scientific">Senna tora</name>
    <dbReference type="NCBI Taxonomy" id="362788"/>
    <lineage>
        <taxon>Eukaryota</taxon>
        <taxon>Viridiplantae</taxon>
        <taxon>Streptophyta</taxon>
        <taxon>Embryophyta</taxon>
        <taxon>Tracheophyta</taxon>
        <taxon>Spermatophyta</taxon>
        <taxon>Magnoliopsida</taxon>
        <taxon>eudicotyledons</taxon>
        <taxon>Gunneridae</taxon>
        <taxon>Pentapetalae</taxon>
        <taxon>rosids</taxon>
        <taxon>fabids</taxon>
        <taxon>Fabales</taxon>
        <taxon>Fabaceae</taxon>
        <taxon>Caesalpinioideae</taxon>
        <taxon>Cassia clade</taxon>
        <taxon>Senna</taxon>
    </lineage>
</organism>
<dbReference type="AlphaFoldDB" id="A0A834TV94"/>
<evidence type="ECO:0000259" key="2">
    <source>
        <dbReference type="PROSITE" id="PS50013"/>
    </source>
</evidence>
<dbReference type="SUPFAM" id="SSF50630">
    <property type="entry name" value="Acid proteases"/>
    <property type="match status" value="1"/>
</dbReference>
<dbReference type="InterPro" id="IPR032567">
    <property type="entry name" value="RTL1-rel"/>
</dbReference>